<reference evidence="2" key="1">
    <citation type="submission" date="2018-06" db="EMBL/GenBank/DDBJ databases">
        <authorList>
            <person name="Zhirakovskaya E."/>
        </authorList>
    </citation>
    <scope>NUCLEOTIDE SEQUENCE</scope>
</reference>
<accession>A0A3B0Y4Z5</accession>
<protein>
    <submittedName>
        <fullName evidence="2">Uncharacterized protein</fullName>
    </submittedName>
</protein>
<evidence type="ECO:0000313" key="2">
    <source>
        <dbReference type="EMBL" id="VAW70442.1"/>
    </source>
</evidence>
<name>A0A3B0Y4Z5_9ZZZZ</name>
<sequence length="138" mass="15740">MSVDKNVISKPLSSPTYTPEHMPGELSAQFLTNNPPFGVLPRNDHQMNSRLPNNDLIPEKLYEAEQTKQQINRYCRQLQSLLFLLPEFPDADVPDEVVDYYLKATGDLIYMLFHLSDVSGGDSPSVERESRRGNENEQ</sequence>
<gene>
    <name evidence="2" type="ORF">MNBD_GAMMA09-2135</name>
</gene>
<feature type="compositionally biased region" description="Basic and acidic residues" evidence="1">
    <location>
        <begin position="125"/>
        <end position="138"/>
    </location>
</feature>
<dbReference type="AlphaFoldDB" id="A0A3B0Y4Z5"/>
<organism evidence="2">
    <name type="scientific">hydrothermal vent metagenome</name>
    <dbReference type="NCBI Taxonomy" id="652676"/>
    <lineage>
        <taxon>unclassified sequences</taxon>
        <taxon>metagenomes</taxon>
        <taxon>ecological metagenomes</taxon>
    </lineage>
</organism>
<feature type="region of interest" description="Disordered" evidence="1">
    <location>
        <begin position="119"/>
        <end position="138"/>
    </location>
</feature>
<dbReference type="EMBL" id="UOFI01000199">
    <property type="protein sequence ID" value="VAW70442.1"/>
    <property type="molecule type" value="Genomic_DNA"/>
</dbReference>
<proteinExistence type="predicted"/>
<evidence type="ECO:0000256" key="1">
    <source>
        <dbReference type="SAM" id="MobiDB-lite"/>
    </source>
</evidence>